<sequence length="108" mass="12093">MGVHLGTRPLLRFAPHVRYSMNVRRASRSGRGAQRLRQRGGRTRPAGVPWRRAGYRLRTDPGGLLRRRVPARPAGGHAMMLIENLIALVLAVGLLGYLGYTLLRPEKF</sequence>
<proteinExistence type="predicted"/>
<dbReference type="EMBL" id="NMVO01000001">
    <property type="protein sequence ID" value="OYO17583.1"/>
    <property type="molecule type" value="Genomic_DNA"/>
</dbReference>
<gene>
    <name evidence="3" type="primary">kdpF</name>
    <name evidence="3" type="ORF">CGZ94_01400</name>
</gene>
<keyword evidence="2" id="KW-0812">Transmembrane</keyword>
<evidence type="ECO:0000313" key="3">
    <source>
        <dbReference type="EMBL" id="OYO17583.1"/>
    </source>
</evidence>
<protein>
    <submittedName>
        <fullName evidence="3">K(+)-transporting ATPase subunit F</fullName>
    </submittedName>
</protein>
<keyword evidence="4" id="KW-1185">Reference proteome</keyword>
<dbReference type="InterPro" id="IPR011726">
    <property type="entry name" value="KdpF"/>
</dbReference>
<reference evidence="3 4" key="1">
    <citation type="submission" date="2017-07" db="EMBL/GenBank/DDBJ databases">
        <title>Draft whole genome sequences of clinical Proprionibacteriaceae strains.</title>
        <authorList>
            <person name="Bernier A.-M."/>
            <person name="Bernard K."/>
            <person name="Domingo M.-C."/>
        </authorList>
    </citation>
    <scope>NUCLEOTIDE SEQUENCE [LARGE SCALE GENOMIC DNA]</scope>
    <source>
        <strain evidence="3 4">NML 030167</strain>
    </source>
</reference>
<dbReference type="GO" id="GO:0008556">
    <property type="term" value="F:P-type potassium transmembrane transporter activity"/>
    <property type="evidence" value="ECO:0007669"/>
    <property type="project" value="InterPro"/>
</dbReference>
<evidence type="ECO:0000313" key="4">
    <source>
        <dbReference type="Proteomes" id="UP000215896"/>
    </source>
</evidence>
<dbReference type="NCBIfam" id="TIGR02115">
    <property type="entry name" value="potass_kdpF"/>
    <property type="match status" value="1"/>
</dbReference>
<accession>A0A255GT13</accession>
<comment type="caution">
    <text evidence="3">The sequence shown here is derived from an EMBL/GenBank/DDBJ whole genome shotgun (WGS) entry which is preliminary data.</text>
</comment>
<keyword evidence="2" id="KW-1133">Transmembrane helix</keyword>
<dbReference type="AlphaFoldDB" id="A0A255GT13"/>
<dbReference type="Proteomes" id="UP000215896">
    <property type="component" value="Unassembled WGS sequence"/>
</dbReference>
<dbReference type="Pfam" id="PF09604">
    <property type="entry name" value="Potass_KdpF"/>
    <property type="match status" value="1"/>
</dbReference>
<feature type="transmembrane region" description="Helical" evidence="2">
    <location>
        <begin position="85"/>
        <end position="103"/>
    </location>
</feature>
<evidence type="ECO:0000256" key="2">
    <source>
        <dbReference type="SAM" id="Phobius"/>
    </source>
</evidence>
<keyword evidence="2" id="KW-0472">Membrane</keyword>
<dbReference type="GO" id="GO:0005886">
    <property type="term" value="C:plasma membrane"/>
    <property type="evidence" value="ECO:0007669"/>
    <property type="project" value="InterPro"/>
</dbReference>
<name>A0A255GT13_9ACTN</name>
<feature type="region of interest" description="Disordered" evidence="1">
    <location>
        <begin position="28"/>
        <end position="48"/>
    </location>
</feature>
<organism evidence="3 4">
    <name type="scientific">Enemella evansiae</name>
    <dbReference type="NCBI Taxonomy" id="2016499"/>
    <lineage>
        <taxon>Bacteria</taxon>
        <taxon>Bacillati</taxon>
        <taxon>Actinomycetota</taxon>
        <taxon>Actinomycetes</taxon>
        <taxon>Propionibacteriales</taxon>
        <taxon>Propionibacteriaceae</taxon>
        <taxon>Enemella</taxon>
    </lineage>
</organism>
<evidence type="ECO:0000256" key="1">
    <source>
        <dbReference type="SAM" id="MobiDB-lite"/>
    </source>
</evidence>